<accession>A0ABY6CEC5</accession>
<dbReference type="RefSeq" id="WP_262166296.1">
    <property type="nucleotide sequence ID" value="NZ_CP104965.1"/>
</dbReference>
<keyword evidence="1" id="KW-1133">Transmembrane helix</keyword>
<keyword evidence="5" id="KW-1185">Reference proteome</keyword>
<evidence type="ECO:0000313" key="5">
    <source>
        <dbReference type="Proteomes" id="UP001061862"/>
    </source>
</evidence>
<organism evidence="4 5">
    <name type="scientific">Devosia neptuniae</name>
    <dbReference type="NCBI Taxonomy" id="191302"/>
    <lineage>
        <taxon>Bacteria</taxon>
        <taxon>Pseudomonadati</taxon>
        <taxon>Pseudomonadota</taxon>
        <taxon>Alphaproteobacteria</taxon>
        <taxon>Hyphomicrobiales</taxon>
        <taxon>Devosiaceae</taxon>
        <taxon>Devosia</taxon>
    </lineage>
</organism>
<dbReference type="SUPFAM" id="SSF141868">
    <property type="entry name" value="EAL domain-like"/>
    <property type="match status" value="1"/>
</dbReference>
<dbReference type="CDD" id="cd01948">
    <property type="entry name" value="EAL"/>
    <property type="match status" value="1"/>
</dbReference>
<dbReference type="SUPFAM" id="SSF55073">
    <property type="entry name" value="Nucleotide cyclase"/>
    <property type="match status" value="1"/>
</dbReference>
<dbReference type="Pfam" id="PF00990">
    <property type="entry name" value="GGDEF"/>
    <property type="match status" value="1"/>
</dbReference>
<dbReference type="EMBL" id="CP104965">
    <property type="protein sequence ID" value="UXN68428.1"/>
    <property type="molecule type" value="Genomic_DNA"/>
</dbReference>
<feature type="transmembrane region" description="Helical" evidence="1">
    <location>
        <begin position="272"/>
        <end position="290"/>
    </location>
</feature>
<feature type="transmembrane region" description="Helical" evidence="1">
    <location>
        <begin position="12"/>
        <end position="38"/>
    </location>
</feature>
<dbReference type="Gene3D" id="3.20.20.450">
    <property type="entry name" value="EAL domain"/>
    <property type="match status" value="1"/>
</dbReference>
<gene>
    <name evidence="4" type="ORF">N8A98_14275</name>
</gene>
<dbReference type="CDD" id="cd01949">
    <property type="entry name" value="GGDEF"/>
    <property type="match status" value="1"/>
</dbReference>
<dbReference type="SMART" id="SM00267">
    <property type="entry name" value="GGDEF"/>
    <property type="match status" value="1"/>
</dbReference>
<name>A0ABY6CEC5_9HYPH</name>
<dbReference type="Gene3D" id="3.30.70.270">
    <property type="match status" value="1"/>
</dbReference>
<reference evidence="4 5" key="1">
    <citation type="submission" date="2022-09" db="EMBL/GenBank/DDBJ databases">
        <title>Interaction between co-microsymbionts with complementary sets of symbiotic genes in legume-rhizobium systems.</title>
        <authorList>
            <person name="Safronova V."/>
            <person name="Sazanova A."/>
            <person name="Afonin A."/>
            <person name="Chirak E."/>
        </authorList>
    </citation>
    <scope>NUCLEOTIDE SEQUENCE [LARGE SCALE GENOMIC DNA]</scope>
    <source>
        <strain evidence="4 5">A18/4-1</strain>
    </source>
</reference>
<dbReference type="InterPro" id="IPR000160">
    <property type="entry name" value="GGDEF_dom"/>
</dbReference>
<keyword evidence="1" id="KW-0472">Membrane</keyword>
<dbReference type="InterPro" id="IPR052155">
    <property type="entry name" value="Biofilm_reg_signaling"/>
</dbReference>
<dbReference type="InterPro" id="IPR001633">
    <property type="entry name" value="EAL_dom"/>
</dbReference>
<feature type="domain" description="GGDEF" evidence="3">
    <location>
        <begin position="341"/>
        <end position="474"/>
    </location>
</feature>
<dbReference type="Pfam" id="PF05228">
    <property type="entry name" value="CHASE4"/>
    <property type="match status" value="1"/>
</dbReference>
<evidence type="ECO:0000259" key="2">
    <source>
        <dbReference type="PROSITE" id="PS50883"/>
    </source>
</evidence>
<dbReference type="InterPro" id="IPR029787">
    <property type="entry name" value="Nucleotide_cyclase"/>
</dbReference>
<dbReference type="InterPro" id="IPR035919">
    <property type="entry name" value="EAL_sf"/>
</dbReference>
<dbReference type="PANTHER" id="PTHR44757:SF4">
    <property type="entry name" value="DIGUANYLATE CYCLASE DGCE-RELATED"/>
    <property type="match status" value="1"/>
</dbReference>
<dbReference type="PANTHER" id="PTHR44757">
    <property type="entry name" value="DIGUANYLATE CYCLASE DGCP"/>
    <property type="match status" value="1"/>
</dbReference>
<sequence length="747" mass="82203">MQAQTSTTERWHFITAVLLPVVLALVATAAAVIGFVFWSTSTIDQRAIERQTTMVTQVLQGKRDLMLKDQGGIAIWDEAVIHTGQTFDHDWVHANMGLWMHNFFGHDRTMVLDAQDQPLYVMEDGQAAATTSFRDMASGVMPLVQQLRTLIGAGRMADFVSGRAEAPPTVCDFALVDGKPAIVGVTPIVSHTRTLTHTPGTASLMVSVRFLGEQAVTEMMHQYLIEDAAFVLVPSASPDRVSYPVINDAGRFVAFFEWTGDRPGRLMLGHTVPVLIFVILAGALLFILLLRKLRGSSAALKEGRRIAEHEAAHDRLTGLPNRTNFDTHLARILREQKAPSTNIVLLMLDLDRFKQVNDTLGHQAGDDLIRSVGERIRLVVGNEVMVARLGGDEFAILAVTHNRPFDAMAVSGRIIEAIGRPFDLGHFKAHVGVSIGIVEADASSAEPRELVRKADIALYEAKASGRNRAMVYEEHMNELLQLQHTIEGELRAALNRNDQLSVAFQPLVDQKTRKVIGAEALARWYHPKYGQISPARFIPVAENTGLIEELGEFVLRRACEIGASAPGRTIAVNISPTQLRNPYFSNQVFDILHQTGMRPIDLELEITESILLDDENISAQNLRTFRAAGIQIALDDFGTGYSSLSYLKRYPVDRIKIDRSFVSQLAEGHVSVAITQAIVTLAHAMDIEVTAEGVESEKQATILGKMGCNTLQGFLFSGAVIPAKIAGIFADPLNTPERRRRARNRAA</sequence>
<evidence type="ECO:0000313" key="4">
    <source>
        <dbReference type="EMBL" id="UXN68428.1"/>
    </source>
</evidence>
<protein>
    <submittedName>
        <fullName evidence="4">EAL domain-containing protein</fullName>
    </submittedName>
</protein>
<dbReference type="InterPro" id="IPR043128">
    <property type="entry name" value="Rev_trsase/Diguanyl_cyclase"/>
</dbReference>
<proteinExistence type="predicted"/>
<dbReference type="PROSITE" id="PS50883">
    <property type="entry name" value="EAL"/>
    <property type="match status" value="1"/>
</dbReference>
<dbReference type="Proteomes" id="UP001061862">
    <property type="component" value="Chromosome"/>
</dbReference>
<dbReference type="NCBIfam" id="TIGR00254">
    <property type="entry name" value="GGDEF"/>
    <property type="match status" value="1"/>
</dbReference>
<evidence type="ECO:0000259" key="3">
    <source>
        <dbReference type="PROSITE" id="PS50887"/>
    </source>
</evidence>
<feature type="domain" description="EAL" evidence="2">
    <location>
        <begin position="483"/>
        <end position="733"/>
    </location>
</feature>
<evidence type="ECO:0000256" key="1">
    <source>
        <dbReference type="SAM" id="Phobius"/>
    </source>
</evidence>
<dbReference type="SMART" id="SM00052">
    <property type="entry name" value="EAL"/>
    <property type="match status" value="1"/>
</dbReference>
<dbReference type="InterPro" id="IPR007892">
    <property type="entry name" value="CHASE4"/>
</dbReference>
<keyword evidence="1" id="KW-0812">Transmembrane</keyword>
<dbReference type="PROSITE" id="PS50887">
    <property type="entry name" value="GGDEF"/>
    <property type="match status" value="1"/>
</dbReference>
<dbReference type="Pfam" id="PF00563">
    <property type="entry name" value="EAL"/>
    <property type="match status" value="1"/>
</dbReference>